<organism evidence="1 2">
    <name type="scientific">Aphis glycines</name>
    <name type="common">Soybean aphid</name>
    <dbReference type="NCBI Taxonomy" id="307491"/>
    <lineage>
        <taxon>Eukaryota</taxon>
        <taxon>Metazoa</taxon>
        <taxon>Ecdysozoa</taxon>
        <taxon>Arthropoda</taxon>
        <taxon>Hexapoda</taxon>
        <taxon>Insecta</taxon>
        <taxon>Pterygota</taxon>
        <taxon>Neoptera</taxon>
        <taxon>Paraneoptera</taxon>
        <taxon>Hemiptera</taxon>
        <taxon>Sternorrhyncha</taxon>
        <taxon>Aphidomorpha</taxon>
        <taxon>Aphidoidea</taxon>
        <taxon>Aphididae</taxon>
        <taxon>Aphidini</taxon>
        <taxon>Aphis</taxon>
        <taxon>Aphis</taxon>
    </lineage>
</organism>
<evidence type="ECO:0000313" key="2">
    <source>
        <dbReference type="Proteomes" id="UP000475862"/>
    </source>
</evidence>
<evidence type="ECO:0000313" key="1">
    <source>
        <dbReference type="EMBL" id="KAE9538545.1"/>
    </source>
</evidence>
<dbReference type="Proteomes" id="UP000475862">
    <property type="component" value="Unassembled WGS sequence"/>
</dbReference>
<keyword evidence="2" id="KW-1185">Reference proteome</keyword>
<gene>
    <name evidence="1" type="ORF">AGLY_005644</name>
</gene>
<proteinExistence type="predicted"/>
<name>A0A6G0TTI5_APHGL</name>
<dbReference type="EMBL" id="VYZN01000016">
    <property type="protein sequence ID" value="KAE9538545.1"/>
    <property type="molecule type" value="Genomic_DNA"/>
</dbReference>
<reference evidence="1 2" key="1">
    <citation type="submission" date="2019-08" db="EMBL/GenBank/DDBJ databases">
        <title>The genome of the soybean aphid Biotype 1, its phylome, world population structure and adaptation to the North American continent.</title>
        <authorList>
            <person name="Giordano R."/>
            <person name="Donthu R.K."/>
            <person name="Hernandez A.G."/>
            <person name="Wright C.L."/>
            <person name="Zimin A.V."/>
        </authorList>
    </citation>
    <scope>NUCLEOTIDE SEQUENCE [LARGE SCALE GENOMIC DNA]</scope>
    <source>
        <tissue evidence="1">Whole aphids</tissue>
    </source>
</reference>
<accession>A0A6G0TTI5</accession>
<comment type="caution">
    <text evidence="1">The sequence shown here is derived from an EMBL/GenBank/DDBJ whole genome shotgun (WGS) entry which is preliminary data.</text>
</comment>
<dbReference type="AlphaFoldDB" id="A0A6G0TTI5"/>
<protein>
    <submittedName>
        <fullName evidence="1">Uncharacterized protein</fullName>
    </submittedName>
</protein>
<sequence length="188" mass="21976">MTKFPDFLNYSSHVSCVWVACYSLNNKRITDLHMINAHMTIMIKTKAAEAAIILGANRQFHFQPSIGRQRLVACHTCTFHRFHYPVHKSHPWSTDTLKSFYFRIVYQQNPIDKHSVVDGYVQAPQMSSYLKISKLPCGASWMLIKFTSLLRFNFNVRINNFFWLDIKCCGVTDFNLKQFINIEICLKN</sequence>
<dbReference type="PROSITE" id="PS51257">
    <property type="entry name" value="PROKAR_LIPOPROTEIN"/>
    <property type="match status" value="1"/>
</dbReference>